<keyword evidence="3" id="KW-1185">Reference proteome</keyword>
<keyword evidence="1" id="KW-0812">Transmembrane</keyword>
<feature type="transmembrane region" description="Helical" evidence="1">
    <location>
        <begin position="20"/>
        <end position="41"/>
    </location>
</feature>
<gene>
    <name evidence="2" type="ORF">H5410_063035</name>
</gene>
<accession>A0A9J5WCM4</accession>
<dbReference type="EMBL" id="JACXVP010000012">
    <property type="protein sequence ID" value="KAG5573269.1"/>
    <property type="molecule type" value="Genomic_DNA"/>
</dbReference>
<name>A0A9J5WCM4_SOLCO</name>
<keyword evidence="1" id="KW-0472">Membrane</keyword>
<dbReference type="OrthoDB" id="1698839at2759"/>
<reference evidence="2 3" key="1">
    <citation type="submission" date="2020-09" db="EMBL/GenBank/DDBJ databases">
        <title>De no assembly of potato wild relative species, Solanum commersonii.</title>
        <authorList>
            <person name="Cho K."/>
        </authorList>
    </citation>
    <scope>NUCLEOTIDE SEQUENCE [LARGE SCALE GENOMIC DNA]</scope>
    <source>
        <strain evidence="2">LZ3.2</strain>
        <tissue evidence="2">Leaf</tissue>
    </source>
</reference>
<evidence type="ECO:0000313" key="3">
    <source>
        <dbReference type="Proteomes" id="UP000824120"/>
    </source>
</evidence>
<sequence length="103" mass="11782">MALHLPGVNGFSTIVRCSMLYHPRGNCGCPYLLFMAIYNMLLRKQSRFRRVIRYCMSARISKILSHLNVLSRDNDIVCIDKLRVDRNVFHILASLAKNIGGVD</sequence>
<protein>
    <submittedName>
        <fullName evidence="2">Uncharacterized protein</fullName>
    </submittedName>
</protein>
<comment type="caution">
    <text evidence="2">The sequence shown here is derived from an EMBL/GenBank/DDBJ whole genome shotgun (WGS) entry which is preliminary data.</text>
</comment>
<keyword evidence="1" id="KW-1133">Transmembrane helix</keyword>
<organism evidence="2 3">
    <name type="scientific">Solanum commersonii</name>
    <name type="common">Commerson's wild potato</name>
    <name type="synonym">Commerson's nightshade</name>
    <dbReference type="NCBI Taxonomy" id="4109"/>
    <lineage>
        <taxon>Eukaryota</taxon>
        <taxon>Viridiplantae</taxon>
        <taxon>Streptophyta</taxon>
        <taxon>Embryophyta</taxon>
        <taxon>Tracheophyta</taxon>
        <taxon>Spermatophyta</taxon>
        <taxon>Magnoliopsida</taxon>
        <taxon>eudicotyledons</taxon>
        <taxon>Gunneridae</taxon>
        <taxon>Pentapetalae</taxon>
        <taxon>asterids</taxon>
        <taxon>lamiids</taxon>
        <taxon>Solanales</taxon>
        <taxon>Solanaceae</taxon>
        <taxon>Solanoideae</taxon>
        <taxon>Solaneae</taxon>
        <taxon>Solanum</taxon>
    </lineage>
</organism>
<proteinExistence type="predicted"/>
<dbReference type="AlphaFoldDB" id="A0A9J5WCM4"/>
<evidence type="ECO:0000313" key="2">
    <source>
        <dbReference type="EMBL" id="KAG5573269.1"/>
    </source>
</evidence>
<dbReference type="Proteomes" id="UP000824120">
    <property type="component" value="Chromosome 12"/>
</dbReference>
<evidence type="ECO:0000256" key="1">
    <source>
        <dbReference type="SAM" id="Phobius"/>
    </source>
</evidence>